<dbReference type="SUPFAM" id="SSF48576">
    <property type="entry name" value="Terpenoid synthases"/>
    <property type="match status" value="1"/>
</dbReference>
<keyword evidence="9" id="KW-1185">Reference proteome</keyword>
<organism evidence="8 9">
    <name type="scientific">Sporosarcina soli</name>
    <dbReference type="NCBI Taxonomy" id="334736"/>
    <lineage>
        <taxon>Bacteria</taxon>
        <taxon>Bacillati</taxon>
        <taxon>Bacillota</taxon>
        <taxon>Bacilli</taxon>
        <taxon>Bacillales</taxon>
        <taxon>Caryophanaceae</taxon>
        <taxon>Sporosarcina</taxon>
    </lineage>
</organism>
<evidence type="ECO:0000256" key="4">
    <source>
        <dbReference type="ARBA" id="ARBA00022723"/>
    </source>
</evidence>
<keyword evidence="6" id="KW-0414">Isoprene biosynthesis</keyword>
<dbReference type="CDD" id="cd00685">
    <property type="entry name" value="Trans_IPPS_HT"/>
    <property type="match status" value="1"/>
</dbReference>
<dbReference type="InterPro" id="IPR033749">
    <property type="entry name" value="Polyprenyl_synt_CS"/>
</dbReference>
<evidence type="ECO:0000256" key="3">
    <source>
        <dbReference type="ARBA" id="ARBA00022679"/>
    </source>
</evidence>
<dbReference type="SFLD" id="SFLDS00005">
    <property type="entry name" value="Isoprenoid_Synthase_Type_I"/>
    <property type="match status" value="1"/>
</dbReference>
<dbReference type="PANTHER" id="PTHR43281">
    <property type="entry name" value="FARNESYL DIPHOSPHATE SYNTHASE"/>
    <property type="match status" value="1"/>
</dbReference>
<accession>A0ABW0TNQ8</accession>
<evidence type="ECO:0000256" key="1">
    <source>
        <dbReference type="ARBA" id="ARBA00001946"/>
    </source>
</evidence>
<proteinExistence type="inferred from homology"/>
<keyword evidence="3 7" id="KW-0808">Transferase</keyword>
<reference evidence="9" key="1">
    <citation type="journal article" date="2019" name="Int. J. Syst. Evol. Microbiol.">
        <title>The Global Catalogue of Microorganisms (GCM) 10K type strain sequencing project: providing services to taxonomists for standard genome sequencing and annotation.</title>
        <authorList>
            <consortium name="The Broad Institute Genomics Platform"/>
            <consortium name="The Broad Institute Genome Sequencing Center for Infectious Disease"/>
            <person name="Wu L."/>
            <person name="Ma J."/>
        </authorList>
    </citation>
    <scope>NUCLEOTIDE SEQUENCE [LARGE SCALE GENOMIC DNA]</scope>
    <source>
        <strain evidence="9">CGMCC 4.1434</strain>
    </source>
</reference>
<dbReference type="Gene3D" id="1.10.600.10">
    <property type="entry name" value="Farnesyl Diphosphate Synthase"/>
    <property type="match status" value="1"/>
</dbReference>
<dbReference type="SFLD" id="SFLDG01017">
    <property type="entry name" value="Polyprenyl_Transferase_Like"/>
    <property type="match status" value="1"/>
</dbReference>
<evidence type="ECO:0000256" key="2">
    <source>
        <dbReference type="ARBA" id="ARBA00006706"/>
    </source>
</evidence>
<dbReference type="InterPro" id="IPR053378">
    <property type="entry name" value="Prenyl_diphosphate_synthase"/>
</dbReference>
<dbReference type="EC" id="2.5.1.-" evidence="8"/>
<sequence>MHDKLDKFMSEKITIIDERLHQLLSPIDVSATLKSAMTYSVDAGGKRIRPLLVLATLEDLGVESVDAVTVACAVELIHTYSLIHDDLPSMDDDDFRRGKPTNHKVYGEAVAVLAGDALQALAFDGLTRLESTPAEQVVQIIRLLTEAAGAQGMVGGQMLDMEGEAKPLTLTEMETVHVHKTGALLSFSIEAAAILADLNEEKTQKLKEYAWNIGLAFQIKDDILDITATTEELGKTAGSDTLSDKSTYPSLLGLDGAEERLARHHQRAIDSLEFLGTNDSLLSLFADYIVHRKS</sequence>
<dbReference type="EMBL" id="JBHSNO010000015">
    <property type="protein sequence ID" value="MFC5590967.1"/>
    <property type="molecule type" value="Genomic_DNA"/>
</dbReference>
<evidence type="ECO:0000313" key="8">
    <source>
        <dbReference type="EMBL" id="MFC5590967.1"/>
    </source>
</evidence>
<dbReference type="PROSITE" id="PS00444">
    <property type="entry name" value="POLYPRENYL_SYNTHASE_2"/>
    <property type="match status" value="1"/>
</dbReference>
<dbReference type="PANTHER" id="PTHR43281:SF1">
    <property type="entry name" value="FARNESYL DIPHOSPHATE SYNTHASE"/>
    <property type="match status" value="1"/>
</dbReference>
<protein>
    <submittedName>
        <fullName evidence="8">Polyprenyl synthetase family protein</fullName>
        <ecNumber evidence="8">2.5.1.-</ecNumber>
    </submittedName>
</protein>
<evidence type="ECO:0000256" key="6">
    <source>
        <dbReference type="ARBA" id="ARBA00023229"/>
    </source>
</evidence>
<evidence type="ECO:0000256" key="5">
    <source>
        <dbReference type="ARBA" id="ARBA00022842"/>
    </source>
</evidence>
<dbReference type="NCBIfam" id="NF045485">
    <property type="entry name" value="FPPsyn"/>
    <property type="match status" value="1"/>
</dbReference>
<keyword evidence="5" id="KW-0460">Magnesium</keyword>
<dbReference type="PROSITE" id="PS00723">
    <property type="entry name" value="POLYPRENYL_SYNTHASE_1"/>
    <property type="match status" value="1"/>
</dbReference>
<name>A0ABW0TNQ8_9BACL</name>
<comment type="caution">
    <text evidence="8">The sequence shown here is derived from an EMBL/GenBank/DDBJ whole genome shotgun (WGS) entry which is preliminary data.</text>
</comment>
<gene>
    <name evidence="8" type="ORF">ACFPRA_18985</name>
</gene>
<dbReference type="InterPro" id="IPR000092">
    <property type="entry name" value="Polyprenyl_synt"/>
</dbReference>
<dbReference type="Proteomes" id="UP001596109">
    <property type="component" value="Unassembled WGS sequence"/>
</dbReference>
<comment type="similarity">
    <text evidence="2 7">Belongs to the FPP/GGPP synthase family.</text>
</comment>
<dbReference type="InterPro" id="IPR008949">
    <property type="entry name" value="Isoprenoid_synthase_dom_sf"/>
</dbReference>
<comment type="cofactor">
    <cofactor evidence="1">
        <name>Mg(2+)</name>
        <dbReference type="ChEBI" id="CHEBI:18420"/>
    </cofactor>
</comment>
<dbReference type="Pfam" id="PF00348">
    <property type="entry name" value="polyprenyl_synt"/>
    <property type="match status" value="1"/>
</dbReference>
<keyword evidence="4" id="KW-0479">Metal-binding</keyword>
<dbReference type="RefSeq" id="WP_381438173.1">
    <property type="nucleotide sequence ID" value="NZ_JBHSNO010000015.1"/>
</dbReference>
<dbReference type="GO" id="GO:0016740">
    <property type="term" value="F:transferase activity"/>
    <property type="evidence" value="ECO:0007669"/>
    <property type="project" value="UniProtKB-KW"/>
</dbReference>
<evidence type="ECO:0000313" key="9">
    <source>
        <dbReference type="Proteomes" id="UP001596109"/>
    </source>
</evidence>
<evidence type="ECO:0000256" key="7">
    <source>
        <dbReference type="RuleBase" id="RU004466"/>
    </source>
</evidence>